<sequence>MTDPLTDPPAGRAVVEIHDGDAWVPVCELDDLLPGRGVAVLLGAAQVALFRDPANRLYALDNRDPFTGAQVLSRGLLGSRGPTGVLISPMLKQAFALDSGRCLDDDTAPDGTSTTLRRWPVRRRPGNLHAGASDAGSSQGDTSHPGTSHGGEGGVHKP</sequence>
<dbReference type="PROSITE" id="PS51300">
    <property type="entry name" value="NIRD"/>
    <property type="match status" value="1"/>
</dbReference>
<dbReference type="PANTHER" id="PTHR40562:SF1">
    <property type="entry name" value="NITRITE REDUCTASE (NADH) SMALL SUBUNIT"/>
    <property type="match status" value="1"/>
</dbReference>
<gene>
    <name evidence="9" type="primary">nirD</name>
    <name evidence="9" type="ORF">ACFO3J_12460</name>
</gene>
<feature type="compositionally biased region" description="Polar residues" evidence="7">
    <location>
        <begin position="135"/>
        <end position="146"/>
    </location>
</feature>
<keyword evidence="6" id="KW-0534">Nitrate assimilation</keyword>
<feature type="compositionally biased region" description="Gly residues" evidence="7">
    <location>
        <begin position="148"/>
        <end position="158"/>
    </location>
</feature>
<dbReference type="SUPFAM" id="SSF50022">
    <property type="entry name" value="ISP domain"/>
    <property type="match status" value="1"/>
</dbReference>
<evidence type="ECO:0000313" key="10">
    <source>
        <dbReference type="Proteomes" id="UP001595765"/>
    </source>
</evidence>
<evidence type="ECO:0000256" key="4">
    <source>
        <dbReference type="ARBA" id="ARBA00023004"/>
    </source>
</evidence>
<dbReference type="InterPro" id="IPR036922">
    <property type="entry name" value="Rieske_2Fe-2S_sf"/>
</dbReference>
<dbReference type="InterPro" id="IPR017941">
    <property type="entry name" value="Rieske_2Fe-2S"/>
</dbReference>
<dbReference type="PANTHER" id="PTHR40562">
    <property type="match status" value="1"/>
</dbReference>
<reference evidence="10" key="1">
    <citation type="journal article" date="2019" name="Int. J. Syst. Evol. Microbiol.">
        <title>The Global Catalogue of Microorganisms (GCM) 10K type strain sequencing project: providing services to taxonomists for standard genome sequencing and annotation.</title>
        <authorList>
            <consortium name="The Broad Institute Genomics Platform"/>
            <consortium name="The Broad Institute Genome Sequencing Center for Infectious Disease"/>
            <person name="Wu L."/>
            <person name="Ma J."/>
        </authorList>
    </citation>
    <scope>NUCLEOTIDE SEQUENCE [LARGE SCALE GENOMIC DNA]</scope>
    <source>
        <strain evidence="10">CGMCC 4.7237</strain>
    </source>
</reference>
<dbReference type="CDD" id="cd03529">
    <property type="entry name" value="Rieske_NirD"/>
    <property type="match status" value="1"/>
</dbReference>
<feature type="domain" description="Rieske" evidence="8">
    <location>
        <begin position="24"/>
        <end position="130"/>
    </location>
</feature>
<evidence type="ECO:0000259" key="8">
    <source>
        <dbReference type="PROSITE" id="PS51296"/>
    </source>
</evidence>
<dbReference type="RefSeq" id="WP_386429103.1">
    <property type="nucleotide sequence ID" value="NZ_JBHSBB010000009.1"/>
</dbReference>
<evidence type="ECO:0000256" key="2">
    <source>
        <dbReference type="ARBA" id="ARBA00022723"/>
    </source>
</evidence>
<evidence type="ECO:0000256" key="3">
    <source>
        <dbReference type="ARBA" id="ARBA00023002"/>
    </source>
</evidence>
<dbReference type="Gene3D" id="2.102.10.10">
    <property type="entry name" value="Rieske [2Fe-2S] iron-sulphur domain"/>
    <property type="match status" value="1"/>
</dbReference>
<keyword evidence="4" id="KW-0408">Iron</keyword>
<evidence type="ECO:0000313" key="9">
    <source>
        <dbReference type="EMBL" id="MFC4032292.1"/>
    </source>
</evidence>
<keyword evidence="10" id="KW-1185">Reference proteome</keyword>
<keyword evidence="1" id="KW-0001">2Fe-2S</keyword>
<organism evidence="9 10">
    <name type="scientific">Streptomyces polygonati</name>
    <dbReference type="NCBI Taxonomy" id="1617087"/>
    <lineage>
        <taxon>Bacteria</taxon>
        <taxon>Bacillati</taxon>
        <taxon>Actinomycetota</taxon>
        <taxon>Actinomycetes</taxon>
        <taxon>Kitasatosporales</taxon>
        <taxon>Streptomycetaceae</taxon>
        <taxon>Streptomyces</taxon>
    </lineage>
</organism>
<proteinExistence type="predicted"/>
<evidence type="ECO:0000256" key="5">
    <source>
        <dbReference type="ARBA" id="ARBA00023014"/>
    </source>
</evidence>
<evidence type="ECO:0000256" key="7">
    <source>
        <dbReference type="SAM" id="MobiDB-lite"/>
    </source>
</evidence>
<keyword evidence="3" id="KW-0560">Oxidoreductase</keyword>
<evidence type="ECO:0000256" key="1">
    <source>
        <dbReference type="ARBA" id="ARBA00022714"/>
    </source>
</evidence>
<dbReference type="InterPro" id="IPR012748">
    <property type="entry name" value="Rieske-like_NirD"/>
</dbReference>
<dbReference type="Proteomes" id="UP001595765">
    <property type="component" value="Unassembled WGS sequence"/>
</dbReference>
<keyword evidence="2" id="KW-0479">Metal-binding</keyword>
<keyword evidence="5" id="KW-0411">Iron-sulfur</keyword>
<comment type="caution">
    <text evidence="9">The sequence shown here is derived from an EMBL/GenBank/DDBJ whole genome shotgun (WGS) entry which is preliminary data.</text>
</comment>
<accession>A0ABV8HMM0</accession>
<dbReference type="NCBIfam" id="TIGR02378">
    <property type="entry name" value="nirD_assim_sml"/>
    <property type="match status" value="1"/>
</dbReference>
<dbReference type="EMBL" id="JBHSBB010000009">
    <property type="protein sequence ID" value="MFC4032292.1"/>
    <property type="molecule type" value="Genomic_DNA"/>
</dbReference>
<feature type="region of interest" description="Disordered" evidence="7">
    <location>
        <begin position="101"/>
        <end position="158"/>
    </location>
</feature>
<dbReference type="InterPro" id="IPR017881">
    <property type="entry name" value="NirD"/>
</dbReference>
<protein>
    <submittedName>
        <fullName evidence="9">Nitrite reductase small subunit NirD</fullName>
    </submittedName>
</protein>
<evidence type="ECO:0000256" key="6">
    <source>
        <dbReference type="ARBA" id="ARBA00023063"/>
    </source>
</evidence>
<dbReference type="Pfam" id="PF13806">
    <property type="entry name" value="Rieske_2"/>
    <property type="match status" value="1"/>
</dbReference>
<name>A0ABV8HMM0_9ACTN</name>
<dbReference type="PROSITE" id="PS51296">
    <property type="entry name" value="RIESKE"/>
    <property type="match status" value="1"/>
</dbReference>